<sequence length="89" mass="10526">MWLKHAPIANKNIQNALEKQQTCKRCKLRNFECTFIDSGKKRGPKTNGKHSEQVTDRLYHHPSEYPQLDNIDELTHYSDPYDEKNTYAF</sequence>
<keyword evidence="2" id="KW-1185">Reference proteome</keyword>
<dbReference type="EMBL" id="QKWP01000539">
    <property type="protein sequence ID" value="RIB18421.1"/>
    <property type="molecule type" value="Genomic_DNA"/>
</dbReference>
<comment type="caution">
    <text evidence="1">The sequence shown here is derived from an EMBL/GenBank/DDBJ whole genome shotgun (WGS) entry which is preliminary data.</text>
</comment>
<dbReference type="OrthoDB" id="2123952at2759"/>
<name>A0A397V929_9GLOM</name>
<dbReference type="Proteomes" id="UP000266673">
    <property type="component" value="Unassembled WGS sequence"/>
</dbReference>
<gene>
    <name evidence="1" type="ORF">C2G38_2184571</name>
</gene>
<dbReference type="AlphaFoldDB" id="A0A397V929"/>
<protein>
    <recommendedName>
        <fullName evidence="3">Zn(2)-C6 fungal-type domain-containing protein</fullName>
    </recommendedName>
</protein>
<evidence type="ECO:0000313" key="2">
    <source>
        <dbReference type="Proteomes" id="UP000266673"/>
    </source>
</evidence>
<evidence type="ECO:0000313" key="1">
    <source>
        <dbReference type="EMBL" id="RIB18421.1"/>
    </source>
</evidence>
<proteinExistence type="predicted"/>
<accession>A0A397V929</accession>
<reference evidence="1 2" key="1">
    <citation type="submission" date="2018-06" db="EMBL/GenBank/DDBJ databases">
        <title>Comparative genomics reveals the genomic features of Rhizophagus irregularis, R. cerebriforme, R. diaphanum and Gigaspora rosea, and their symbiotic lifestyle signature.</title>
        <authorList>
            <person name="Morin E."/>
            <person name="San Clemente H."/>
            <person name="Chen E.C.H."/>
            <person name="De La Providencia I."/>
            <person name="Hainaut M."/>
            <person name="Kuo A."/>
            <person name="Kohler A."/>
            <person name="Murat C."/>
            <person name="Tang N."/>
            <person name="Roy S."/>
            <person name="Loubradou J."/>
            <person name="Henrissat B."/>
            <person name="Grigoriev I.V."/>
            <person name="Corradi N."/>
            <person name="Roux C."/>
            <person name="Martin F.M."/>
        </authorList>
    </citation>
    <scope>NUCLEOTIDE SEQUENCE [LARGE SCALE GENOMIC DNA]</scope>
    <source>
        <strain evidence="1 2">DAOM 194757</strain>
    </source>
</reference>
<organism evidence="1 2">
    <name type="scientific">Gigaspora rosea</name>
    <dbReference type="NCBI Taxonomy" id="44941"/>
    <lineage>
        <taxon>Eukaryota</taxon>
        <taxon>Fungi</taxon>
        <taxon>Fungi incertae sedis</taxon>
        <taxon>Mucoromycota</taxon>
        <taxon>Glomeromycotina</taxon>
        <taxon>Glomeromycetes</taxon>
        <taxon>Diversisporales</taxon>
        <taxon>Gigasporaceae</taxon>
        <taxon>Gigaspora</taxon>
    </lineage>
</organism>
<evidence type="ECO:0008006" key="3">
    <source>
        <dbReference type="Google" id="ProtNLM"/>
    </source>
</evidence>